<dbReference type="Gene3D" id="3.30.429.10">
    <property type="entry name" value="Macrophage Migration Inhibitory Factor"/>
    <property type="match status" value="1"/>
</dbReference>
<protein>
    <submittedName>
        <fullName evidence="1">5-carboxymethyl-2-hydroxymuconate isomerase</fullName>
    </submittedName>
</protein>
<dbReference type="SUPFAM" id="SSF55331">
    <property type="entry name" value="Tautomerase/MIF"/>
    <property type="match status" value="1"/>
</dbReference>
<evidence type="ECO:0000313" key="2">
    <source>
        <dbReference type="Proteomes" id="UP000537141"/>
    </source>
</evidence>
<proteinExistence type="predicted"/>
<gene>
    <name evidence="1" type="ORF">HNQ55_000104</name>
</gene>
<reference evidence="1 2" key="1">
    <citation type="submission" date="2020-08" db="EMBL/GenBank/DDBJ databases">
        <title>Genomic Encyclopedia of Type Strains, Phase IV (KMG-IV): sequencing the most valuable type-strain genomes for metagenomic binning, comparative biology and taxonomic classification.</title>
        <authorList>
            <person name="Goeker M."/>
        </authorList>
    </citation>
    <scope>NUCLEOTIDE SEQUENCE [LARGE SCALE GENOMIC DNA]</scope>
    <source>
        <strain evidence="1 2">DSM 26287</strain>
    </source>
</reference>
<dbReference type="AlphaFoldDB" id="A0A7X0NDV8"/>
<sequence>MPHFIIDCSESILSSHKENVINEQIHSSAYLTGLFDENDIKVRIPIEKNICSFSEN</sequence>
<organism evidence="1 2">
    <name type="scientific">Thalassotalea piscium</name>
    <dbReference type="NCBI Taxonomy" id="1230533"/>
    <lineage>
        <taxon>Bacteria</taxon>
        <taxon>Pseudomonadati</taxon>
        <taxon>Pseudomonadota</taxon>
        <taxon>Gammaproteobacteria</taxon>
        <taxon>Alteromonadales</taxon>
        <taxon>Colwelliaceae</taxon>
        <taxon>Thalassotalea</taxon>
    </lineage>
</organism>
<comment type="caution">
    <text evidence="1">The sequence shown here is derived from an EMBL/GenBank/DDBJ whole genome shotgun (WGS) entry which is preliminary data.</text>
</comment>
<dbReference type="InterPro" id="IPR014347">
    <property type="entry name" value="Tautomerase/MIF_sf"/>
</dbReference>
<dbReference type="EMBL" id="JACHHU010000001">
    <property type="protein sequence ID" value="MBB6541630.1"/>
    <property type="molecule type" value="Genomic_DNA"/>
</dbReference>
<dbReference type="GO" id="GO:0016853">
    <property type="term" value="F:isomerase activity"/>
    <property type="evidence" value="ECO:0007669"/>
    <property type="project" value="UniProtKB-KW"/>
</dbReference>
<accession>A0A7X0NDV8</accession>
<name>A0A7X0NDV8_9GAMM</name>
<dbReference type="Proteomes" id="UP000537141">
    <property type="component" value="Unassembled WGS sequence"/>
</dbReference>
<keyword evidence="2" id="KW-1185">Reference proteome</keyword>
<evidence type="ECO:0000313" key="1">
    <source>
        <dbReference type="EMBL" id="MBB6541630.1"/>
    </source>
</evidence>
<dbReference type="RefSeq" id="WP_184421053.1">
    <property type="nucleotide sequence ID" value="NZ_AP027362.1"/>
</dbReference>
<keyword evidence="1" id="KW-0413">Isomerase</keyword>